<evidence type="ECO:0000256" key="1">
    <source>
        <dbReference type="SAM" id="MobiDB-lite"/>
    </source>
</evidence>
<feature type="region of interest" description="Disordered" evidence="1">
    <location>
        <begin position="83"/>
        <end position="107"/>
    </location>
</feature>
<keyword evidence="3" id="KW-1185">Reference proteome</keyword>
<evidence type="ECO:0000313" key="3">
    <source>
        <dbReference type="Proteomes" id="UP000272025"/>
    </source>
</evidence>
<name>A0A3N2PQP0_SODAK</name>
<feature type="compositionally biased region" description="Low complexity" evidence="1">
    <location>
        <begin position="308"/>
        <end position="324"/>
    </location>
</feature>
<organism evidence="2 3">
    <name type="scientific">Sodiomyces alkalinus (strain CBS 110278 / VKM F-3762 / F11)</name>
    <name type="common">Alkaliphilic filamentous fungus</name>
    <dbReference type="NCBI Taxonomy" id="1314773"/>
    <lineage>
        <taxon>Eukaryota</taxon>
        <taxon>Fungi</taxon>
        <taxon>Dikarya</taxon>
        <taxon>Ascomycota</taxon>
        <taxon>Pezizomycotina</taxon>
        <taxon>Sordariomycetes</taxon>
        <taxon>Hypocreomycetidae</taxon>
        <taxon>Glomerellales</taxon>
        <taxon>Plectosphaerellaceae</taxon>
        <taxon>Sodiomyces</taxon>
    </lineage>
</organism>
<dbReference type="AlphaFoldDB" id="A0A3N2PQP0"/>
<evidence type="ECO:0000313" key="2">
    <source>
        <dbReference type="EMBL" id="ROT36774.1"/>
    </source>
</evidence>
<feature type="region of interest" description="Disordered" evidence="1">
    <location>
        <begin position="247"/>
        <end position="274"/>
    </location>
</feature>
<dbReference type="GeneID" id="39580826"/>
<sequence length="549" mass="61116">MDSEPEIIQKTKAALEPYIKPREEVAYIRRVLAIHLQRHRQTEDLQPPLSLLDASSQAQRRDDIQGLQREYLRAAHDNIRARREYAELRKRTTPQRSTSTSPKDNAPDYIQNHLAMMKLRQKHEKLSTLQKYLDTLVQQPAASQEFLSPDHLFLDAWGLPDVPREVMEGFGISTSALKEDLSGLIDQLEKVVLRSKLQLRREQQLLSDVRAGTQPLMANISVGAKLHALNVTRNELINWIEAELSKASGETAEEEEAERETRRQRLAEPQTDTTAQLAEIKEKYARYVAARKSLLTLVSQKPLPTLKPTITQQQQQQPAHTLAAAEEDDTPAPATHLMIPYLERLLHLSRQQKGMIQHKSHLQASLAKQVKDTRQMLDHLAEESQLLPTHGSTVPRAIAAVRSKPGFGDHIAAASAASGAAEKPDTTGFVKPWVIAADTAKIATLEAAAEKIEEGQLALEGSMKALHDIDQLLGRKREGNNAEVGDGQGQTADGGEEGEDDIWLTGEQDGKRGRKKHMERKRAAPAVLDDPWSILDGKLGLISGKSLAR</sequence>
<gene>
    <name evidence="2" type="ORF">SODALDRAFT_334971</name>
</gene>
<feature type="region of interest" description="Disordered" evidence="1">
    <location>
        <begin position="308"/>
        <end position="327"/>
    </location>
</feature>
<accession>A0A3N2PQP0</accession>
<dbReference type="OrthoDB" id="5402392at2759"/>
<proteinExistence type="predicted"/>
<protein>
    <submittedName>
        <fullName evidence="2">Uncharacterized protein</fullName>
    </submittedName>
</protein>
<dbReference type="EMBL" id="ML119058">
    <property type="protein sequence ID" value="ROT36774.1"/>
    <property type="molecule type" value="Genomic_DNA"/>
</dbReference>
<feature type="region of interest" description="Disordered" evidence="1">
    <location>
        <begin position="477"/>
        <end position="524"/>
    </location>
</feature>
<feature type="compositionally biased region" description="Low complexity" evidence="1">
    <location>
        <begin position="94"/>
        <end position="103"/>
    </location>
</feature>
<dbReference type="Proteomes" id="UP000272025">
    <property type="component" value="Unassembled WGS sequence"/>
</dbReference>
<reference evidence="2 3" key="1">
    <citation type="journal article" date="2018" name="Mol. Ecol.">
        <title>The obligate alkalophilic soda-lake fungus Sodiomyces alkalinus has shifted to a protein diet.</title>
        <authorList>
            <person name="Grum-Grzhimaylo A.A."/>
            <person name="Falkoski D.L."/>
            <person name="van den Heuvel J."/>
            <person name="Valero-Jimenez C.A."/>
            <person name="Min B."/>
            <person name="Choi I.G."/>
            <person name="Lipzen A."/>
            <person name="Daum C.G."/>
            <person name="Aanen D.K."/>
            <person name="Tsang A."/>
            <person name="Henrissat B."/>
            <person name="Bilanenko E.N."/>
            <person name="de Vries R.P."/>
            <person name="van Kan J.A.L."/>
            <person name="Grigoriev I.V."/>
            <person name="Debets A.J.M."/>
        </authorList>
    </citation>
    <scope>NUCLEOTIDE SEQUENCE [LARGE SCALE GENOMIC DNA]</scope>
    <source>
        <strain evidence="2 3">F11</strain>
    </source>
</reference>
<dbReference type="RefSeq" id="XP_028464580.1">
    <property type="nucleotide sequence ID" value="XM_028612348.1"/>
</dbReference>